<evidence type="ECO:0000313" key="2">
    <source>
        <dbReference type="Proteomes" id="UP000257136"/>
    </source>
</evidence>
<organism evidence="1 2">
    <name type="scientific">Flavobacterium aquicola</name>
    <dbReference type="NCBI Taxonomy" id="1682742"/>
    <lineage>
        <taxon>Bacteria</taxon>
        <taxon>Pseudomonadati</taxon>
        <taxon>Bacteroidota</taxon>
        <taxon>Flavobacteriia</taxon>
        <taxon>Flavobacteriales</taxon>
        <taxon>Flavobacteriaceae</taxon>
        <taxon>Flavobacterium</taxon>
    </lineage>
</organism>
<gene>
    <name evidence="1" type="ORF">C8P67_1311</name>
</gene>
<dbReference type="OrthoDB" id="1444721at2"/>
<sequence length="116" mass="13585">MRKIFPVIIVISIFCFMVYNSKTEYYEKSIEFSKSTFSGEILKITEGRGNKIYYENDKYFYDSNCEGLEIQVGDVVRKSIGEIIVMRKDSNGKYVEVGKQIIKEPSKSYFNYFFGI</sequence>
<dbReference type="RefSeq" id="WP_115815278.1">
    <property type="nucleotide sequence ID" value="NZ_QUNI01000031.1"/>
</dbReference>
<dbReference type="AlphaFoldDB" id="A0A3E0DVX6"/>
<dbReference type="Proteomes" id="UP000257136">
    <property type="component" value="Unassembled WGS sequence"/>
</dbReference>
<keyword evidence="2" id="KW-1185">Reference proteome</keyword>
<reference evidence="1 2" key="1">
    <citation type="submission" date="2018-08" db="EMBL/GenBank/DDBJ databases">
        <title>Genomic Encyclopedia of Archaeal and Bacterial Type Strains, Phase II (KMG-II): from individual species to whole genera.</title>
        <authorList>
            <person name="Goeker M."/>
        </authorList>
    </citation>
    <scope>NUCLEOTIDE SEQUENCE [LARGE SCALE GENOMIC DNA]</scope>
    <source>
        <strain evidence="1 2">DSM 100880</strain>
    </source>
</reference>
<dbReference type="EMBL" id="QUNI01000031">
    <property type="protein sequence ID" value="REG88748.1"/>
    <property type="molecule type" value="Genomic_DNA"/>
</dbReference>
<protein>
    <submittedName>
        <fullName evidence="1">Uncharacterized protein</fullName>
    </submittedName>
</protein>
<proteinExistence type="predicted"/>
<name>A0A3E0DVX6_9FLAO</name>
<comment type="caution">
    <text evidence="1">The sequence shown here is derived from an EMBL/GenBank/DDBJ whole genome shotgun (WGS) entry which is preliminary data.</text>
</comment>
<accession>A0A3E0DVX6</accession>
<evidence type="ECO:0000313" key="1">
    <source>
        <dbReference type="EMBL" id="REG88748.1"/>
    </source>
</evidence>